<dbReference type="EMBL" id="BMOD01000022">
    <property type="protein sequence ID" value="GGJ50745.1"/>
    <property type="molecule type" value="Genomic_DNA"/>
</dbReference>
<dbReference type="GO" id="GO:0016787">
    <property type="term" value="F:hydrolase activity"/>
    <property type="evidence" value="ECO:0007669"/>
    <property type="project" value="UniProtKB-KW"/>
</dbReference>
<proteinExistence type="predicted"/>
<sequence length="181" mass="20025">MTRILTVPGWGSSGPEHWQSIWEREHGFQRVEQQDWETPQLRDWVAQLDEAIGQSEESTVLVAHSLGCQAVAHWGCCVINHPVKAVLMVAPPYLDGPDVPAELQNFVPMHLEPLPFQVLVVASSNDPYASLEQAEQLVQAWGGQLVNVGEKGHINSASGLGDWPEGYRLLQALLEPYCVDP</sequence>
<organism evidence="1 2">
    <name type="scientific">Deinococcus roseus</name>
    <dbReference type="NCBI Taxonomy" id="392414"/>
    <lineage>
        <taxon>Bacteria</taxon>
        <taxon>Thermotogati</taxon>
        <taxon>Deinococcota</taxon>
        <taxon>Deinococci</taxon>
        <taxon>Deinococcales</taxon>
        <taxon>Deinococcaceae</taxon>
        <taxon>Deinococcus</taxon>
    </lineage>
</organism>
<evidence type="ECO:0000313" key="2">
    <source>
        <dbReference type="Proteomes" id="UP000632222"/>
    </source>
</evidence>
<reference evidence="2" key="1">
    <citation type="journal article" date="2019" name="Int. J. Syst. Evol. Microbiol.">
        <title>The Global Catalogue of Microorganisms (GCM) 10K type strain sequencing project: providing services to taxonomists for standard genome sequencing and annotation.</title>
        <authorList>
            <consortium name="The Broad Institute Genomics Platform"/>
            <consortium name="The Broad Institute Genome Sequencing Center for Infectious Disease"/>
            <person name="Wu L."/>
            <person name="Ma J."/>
        </authorList>
    </citation>
    <scope>NUCLEOTIDE SEQUENCE [LARGE SCALE GENOMIC DNA]</scope>
    <source>
        <strain evidence="2">JCM 14370</strain>
    </source>
</reference>
<keyword evidence="1" id="KW-0378">Hydrolase</keyword>
<evidence type="ECO:0000313" key="1">
    <source>
        <dbReference type="EMBL" id="GGJ50745.1"/>
    </source>
</evidence>
<name>A0ABQ2DAV9_9DEIO</name>
<dbReference type="Gene3D" id="3.40.50.1820">
    <property type="entry name" value="alpha/beta hydrolase"/>
    <property type="match status" value="1"/>
</dbReference>
<dbReference type="Proteomes" id="UP000632222">
    <property type="component" value="Unassembled WGS sequence"/>
</dbReference>
<dbReference type="SUPFAM" id="SSF53474">
    <property type="entry name" value="alpha/beta-Hydrolases"/>
    <property type="match status" value="1"/>
</dbReference>
<accession>A0ABQ2DAV9</accession>
<keyword evidence="2" id="KW-1185">Reference proteome</keyword>
<dbReference type="RefSeq" id="WP_189006139.1">
    <property type="nucleotide sequence ID" value="NZ_BMOD01000022.1"/>
</dbReference>
<dbReference type="InterPro" id="IPR010662">
    <property type="entry name" value="RBBP9/YdeN"/>
</dbReference>
<dbReference type="InterPro" id="IPR029058">
    <property type="entry name" value="AB_hydrolase_fold"/>
</dbReference>
<comment type="caution">
    <text evidence="1">The sequence shown here is derived from an EMBL/GenBank/DDBJ whole genome shotgun (WGS) entry which is preliminary data.</text>
</comment>
<gene>
    <name evidence="1" type="ORF">GCM10008938_40920</name>
</gene>
<protein>
    <submittedName>
        <fullName evidence="1">Alpha/beta hydrolase</fullName>
    </submittedName>
</protein>
<dbReference type="Pfam" id="PF06821">
    <property type="entry name" value="Ser_hydrolase"/>
    <property type="match status" value="1"/>
</dbReference>